<dbReference type="SUPFAM" id="SSF54695">
    <property type="entry name" value="POZ domain"/>
    <property type="match status" value="1"/>
</dbReference>
<comment type="similarity">
    <text evidence="1">Belongs to the SKP1 family.</text>
</comment>
<dbReference type="GO" id="GO:0006511">
    <property type="term" value="P:ubiquitin-dependent protein catabolic process"/>
    <property type="evidence" value="ECO:0007669"/>
    <property type="project" value="InterPro"/>
</dbReference>
<dbReference type="Gene3D" id="3.30.710.10">
    <property type="entry name" value="Potassium Channel Kv1.1, Chain A"/>
    <property type="match status" value="1"/>
</dbReference>
<reference evidence="3 4" key="1">
    <citation type="journal article" date="2007" name="Nature">
        <title>Evolution of genes and genomes on the Drosophila phylogeny.</title>
        <authorList>
            <consortium name="Drosophila 12 Genomes Consortium"/>
            <person name="Clark A.G."/>
            <person name="Eisen M.B."/>
            <person name="Smith D.R."/>
            <person name="Bergman C.M."/>
            <person name="Oliver B."/>
            <person name="Markow T.A."/>
            <person name="Kaufman T.C."/>
            <person name="Kellis M."/>
            <person name="Gelbart W."/>
            <person name="Iyer V.N."/>
            <person name="Pollard D.A."/>
            <person name="Sackton T.B."/>
            <person name="Larracuente A.M."/>
            <person name="Singh N.D."/>
            <person name="Abad J.P."/>
            <person name="Abt D.N."/>
            <person name="Adryan B."/>
            <person name="Aguade M."/>
            <person name="Akashi H."/>
            <person name="Anderson W.W."/>
            <person name="Aquadro C.F."/>
            <person name="Ardell D.H."/>
            <person name="Arguello R."/>
            <person name="Artieri C.G."/>
            <person name="Barbash D.A."/>
            <person name="Barker D."/>
            <person name="Barsanti P."/>
            <person name="Batterham P."/>
            <person name="Batzoglou S."/>
            <person name="Begun D."/>
            <person name="Bhutkar A."/>
            <person name="Blanco E."/>
            <person name="Bosak S.A."/>
            <person name="Bradley R.K."/>
            <person name="Brand A.D."/>
            <person name="Brent M.R."/>
            <person name="Brooks A.N."/>
            <person name="Brown R.H."/>
            <person name="Butlin R.K."/>
            <person name="Caggese C."/>
            <person name="Calvi B.R."/>
            <person name="Bernardo de Carvalho A."/>
            <person name="Caspi A."/>
            <person name="Castrezana S."/>
            <person name="Celniker S.E."/>
            <person name="Chang J.L."/>
            <person name="Chapple C."/>
            <person name="Chatterji S."/>
            <person name="Chinwalla A."/>
            <person name="Civetta A."/>
            <person name="Clifton S.W."/>
            <person name="Comeron J.M."/>
            <person name="Costello J.C."/>
            <person name="Coyne J.A."/>
            <person name="Daub J."/>
            <person name="David R.G."/>
            <person name="Delcher A.L."/>
            <person name="Delehaunty K."/>
            <person name="Do C.B."/>
            <person name="Ebling H."/>
            <person name="Edwards K."/>
            <person name="Eickbush T."/>
            <person name="Evans J.D."/>
            <person name="Filipski A."/>
            <person name="Findeiss S."/>
            <person name="Freyhult E."/>
            <person name="Fulton L."/>
            <person name="Fulton R."/>
            <person name="Garcia A.C."/>
            <person name="Gardiner A."/>
            <person name="Garfield D.A."/>
            <person name="Garvin B.E."/>
            <person name="Gibson G."/>
            <person name="Gilbert D."/>
            <person name="Gnerre S."/>
            <person name="Godfrey J."/>
            <person name="Good R."/>
            <person name="Gotea V."/>
            <person name="Gravely B."/>
            <person name="Greenberg A.J."/>
            <person name="Griffiths-Jones S."/>
            <person name="Gross S."/>
            <person name="Guigo R."/>
            <person name="Gustafson E.A."/>
            <person name="Haerty W."/>
            <person name="Hahn M.W."/>
            <person name="Halligan D.L."/>
            <person name="Halpern A.L."/>
            <person name="Halter G.M."/>
            <person name="Han M.V."/>
            <person name="Heger A."/>
            <person name="Hillier L."/>
            <person name="Hinrichs A.S."/>
            <person name="Holmes I."/>
            <person name="Hoskins R.A."/>
            <person name="Hubisz M.J."/>
            <person name="Hultmark D."/>
            <person name="Huntley M.A."/>
            <person name="Jaffe D.B."/>
            <person name="Jagadeeshan S."/>
            <person name="Jeck W.R."/>
            <person name="Johnson J."/>
            <person name="Jones C.D."/>
            <person name="Jordan W.C."/>
            <person name="Karpen G.H."/>
            <person name="Kataoka E."/>
            <person name="Keightley P.D."/>
            <person name="Kheradpour P."/>
            <person name="Kirkness E.F."/>
            <person name="Koerich L.B."/>
            <person name="Kristiansen K."/>
            <person name="Kudrna D."/>
            <person name="Kulathinal R.J."/>
            <person name="Kumar S."/>
            <person name="Kwok R."/>
            <person name="Lander E."/>
            <person name="Langley C.H."/>
            <person name="Lapoint R."/>
            <person name="Lazzaro B.P."/>
            <person name="Lee S.J."/>
            <person name="Levesque L."/>
            <person name="Li R."/>
            <person name="Lin C.F."/>
            <person name="Lin M.F."/>
            <person name="Lindblad-Toh K."/>
            <person name="Llopart A."/>
            <person name="Long M."/>
            <person name="Low L."/>
            <person name="Lozovsky E."/>
            <person name="Lu J."/>
            <person name="Luo M."/>
            <person name="Machado C.A."/>
            <person name="Makalowski W."/>
            <person name="Marzo M."/>
            <person name="Matsuda M."/>
            <person name="Matzkin L."/>
            <person name="McAllister B."/>
            <person name="McBride C.S."/>
            <person name="McKernan B."/>
            <person name="McKernan K."/>
            <person name="Mendez-Lago M."/>
            <person name="Minx P."/>
            <person name="Mollenhauer M.U."/>
            <person name="Montooth K."/>
            <person name="Mount S.M."/>
            <person name="Mu X."/>
            <person name="Myers E."/>
            <person name="Negre B."/>
            <person name="Newfeld S."/>
            <person name="Nielsen R."/>
            <person name="Noor M.A."/>
            <person name="O'Grady P."/>
            <person name="Pachter L."/>
            <person name="Papaceit M."/>
            <person name="Parisi M.J."/>
            <person name="Parisi M."/>
            <person name="Parts L."/>
            <person name="Pedersen J.S."/>
            <person name="Pesole G."/>
            <person name="Phillippy A.M."/>
            <person name="Ponting C.P."/>
            <person name="Pop M."/>
            <person name="Porcelli D."/>
            <person name="Powell J.R."/>
            <person name="Prohaska S."/>
            <person name="Pruitt K."/>
            <person name="Puig M."/>
            <person name="Quesneville H."/>
            <person name="Ram K.R."/>
            <person name="Rand D."/>
            <person name="Rasmussen M.D."/>
            <person name="Reed L.K."/>
            <person name="Reenan R."/>
            <person name="Reily A."/>
            <person name="Remington K.A."/>
            <person name="Rieger T.T."/>
            <person name="Ritchie M.G."/>
            <person name="Robin C."/>
            <person name="Rogers Y.H."/>
            <person name="Rohde C."/>
            <person name="Rozas J."/>
            <person name="Rubenfield M.J."/>
            <person name="Ruiz A."/>
            <person name="Russo S."/>
            <person name="Salzberg S.L."/>
            <person name="Sanchez-Gracia A."/>
            <person name="Saranga D.J."/>
            <person name="Sato H."/>
            <person name="Schaeffer S.W."/>
            <person name="Schatz M.C."/>
            <person name="Schlenke T."/>
            <person name="Schwartz R."/>
            <person name="Segarra C."/>
            <person name="Singh R.S."/>
            <person name="Sirot L."/>
            <person name="Sirota M."/>
            <person name="Sisneros N.B."/>
            <person name="Smith C.D."/>
            <person name="Smith T.F."/>
            <person name="Spieth J."/>
            <person name="Stage D.E."/>
            <person name="Stark A."/>
            <person name="Stephan W."/>
            <person name="Strausberg R.L."/>
            <person name="Strempel S."/>
            <person name="Sturgill D."/>
            <person name="Sutton G."/>
            <person name="Sutton G.G."/>
            <person name="Tao W."/>
            <person name="Teichmann S."/>
            <person name="Tobari Y.N."/>
            <person name="Tomimura Y."/>
            <person name="Tsolas J.M."/>
            <person name="Valente V.L."/>
            <person name="Venter E."/>
            <person name="Venter J.C."/>
            <person name="Vicario S."/>
            <person name="Vieira F.G."/>
            <person name="Vilella A.J."/>
            <person name="Villasante A."/>
            <person name="Walenz B."/>
            <person name="Wang J."/>
            <person name="Wasserman M."/>
            <person name="Watts T."/>
            <person name="Wilson D."/>
            <person name="Wilson R.K."/>
            <person name="Wing R.A."/>
            <person name="Wolfner M.F."/>
            <person name="Wong A."/>
            <person name="Wong G.K."/>
            <person name="Wu C.I."/>
            <person name="Wu G."/>
            <person name="Yamamoto D."/>
            <person name="Yang H.P."/>
            <person name="Yang S.P."/>
            <person name="Yorke J.A."/>
            <person name="Yoshida K."/>
            <person name="Zdobnov E."/>
            <person name="Zhang P."/>
            <person name="Zhang Y."/>
            <person name="Zimin A.V."/>
            <person name="Baldwin J."/>
            <person name="Abdouelleil A."/>
            <person name="Abdulkadir J."/>
            <person name="Abebe A."/>
            <person name="Abera B."/>
            <person name="Abreu J."/>
            <person name="Acer S.C."/>
            <person name="Aftuck L."/>
            <person name="Alexander A."/>
            <person name="An P."/>
            <person name="Anderson E."/>
            <person name="Anderson S."/>
            <person name="Arachi H."/>
            <person name="Azer M."/>
            <person name="Bachantsang P."/>
            <person name="Barry A."/>
            <person name="Bayul T."/>
            <person name="Berlin A."/>
            <person name="Bessette D."/>
            <person name="Bloom T."/>
            <person name="Blye J."/>
            <person name="Boguslavskiy L."/>
            <person name="Bonnet C."/>
            <person name="Boukhgalter B."/>
            <person name="Bourzgui I."/>
            <person name="Brown A."/>
            <person name="Cahill P."/>
            <person name="Channer S."/>
            <person name="Cheshatsang Y."/>
            <person name="Chuda L."/>
            <person name="Citroen M."/>
            <person name="Collymore A."/>
            <person name="Cooke P."/>
            <person name="Costello M."/>
            <person name="D'Aco K."/>
            <person name="Daza R."/>
            <person name="De Haan G."/>
            <person name="DeGray S."/>
            <person name="DeMaso C."/>
            <person name="Dhargay N."/>
            <person name="Dooley K."/>
            <person name="Dooley E."/>
            <person name="Doricent M."/>
            <person name="Dorje P."/>
            <person name="Dorjee K."/>
            <person name="Dupes A."/>
            <person name="Elong R."/>
            <person name="Falk J."/>
            <person name="Farina A."/>
            <person name="Faro S."/>
            <person name="Ferguson D."/>
            <person name="Fisher S."/>
            <person name="Foley C.D."/>
            <person name="Franke A."/>
            <person name="Friedrich D."/>
            <person name="Gadbois L."/>
            <person name="Gearin G."/>
            <person name="Gearin C.R."/>
            <person name="Giannoukos G."/>
            <person name="Goode T."/>
            <person name="Graham J."/>
            <person name="Grandbois E."/>
            <person name="Grewal S."/>
            <person name="Gyaltsen K."/>
            <person name="Hafez N."/>
            <person name="Hagos B."/>
            <person name="Hall J."/>
            <person name="Henson C."/>
            <person name="Hollinger A."/>
            <person name="Honan T."/>
            <person name="Huard M.D."/>
            <person name="Hughes L."/>
            <person name="Hurhula B."/>
            <person name="Husby M.E."/>
            <person name="Kamat A."/>
            <person name="Kanga B."/>
            <person name="Kashin S."/>
            <person name="Khazanovich D."/>
            <person name="Kisner P."/>
            <person name="Lance K."/>
            <person name="Lara M."/>
            <person name="Lee W."/>
            <person name="Lennon N."/>
            <person name="Letendre F."/>
            <person name="LeVine R."/>
            <person name="Lipovsky A."/>
            <person name="Liu X."/>
            <person name="Liu J."/>
            <person name="Liu S."/>
            <person name="Lokyitsang T."/>
            <person name="Lokyitsang Y."/>
            <person name="Lubonja R."/>
            <person name="Lui A."/>
            <person name="MacDonald P."/>
            <person name="Magnisalis V."/>
            <person name="Maru K."/>
            <person name="Matthews C."/>
            <person name="McCusker W."/>
            <person name="McDonough S."/>
            <person name="Mehta T."/>
            <person name="Meldrim J."/>
            <person name="Meneus L."/>
            <person name="Mihai O."/>
            <person name="Mihalev A."/>
            <person name="Mihova T."/>
            <person name="Mittelman R."/>
            <person name="Mlenga V."/>
            <person name="Montmayeur A."/>
            <person name="Mulrain L."/>
            <person name="Navidi A."/>
            <person name="Naylor J."/>
            <person name="Negash T."/>
            <person name="Nguyen T."/>
            <person name="Nguyen N."/>
            <person name="Nicol R."/>
            <person name="Norbu C."/>
            <person name="Norbu N."/>
            <person name="Novod N."/>
            <person name="O'Neill B."/>
            <person name="Osman S."/>
            <person name="Markiewicz E."/>
            <person name="Oyono O.L."/>
            <person name="Patti C."/>
            <person name="Phunkhang P."/>
            <person name="Pierre F."/>
            <person name="Priest M."/>
            <person name="Raghuraman S."/>
            <person name="Rege F."/>
            <person name="Reyes R."/>
            <person name="Rise C."/>
            <person name="Rogov P."/>
            <person name="Ross K."/>
            <person name="Ryan E."/>
            <person name="Settipalli S."/>
            <person name="Shea T."/>
            <person name="Sherpa N."/>
            <person name="Shi L."/>
            <person name="Shih D."/>
            <person name="Sparrow T."/>
            <person name="Spaulding J."/>
            <person name="Stalker J."/>
            <person name="Stange-Thomann N."/>
            <person name="Stavropoulos S."/>
            <person name="Stone C."/>
            <person name="Strader C."/>
            <person name="Tesfaye S."/>
            <person name="Thomson T."/>
            <person name="Thoulutsang Y."/>
            <person name="Thoulutsang D."/>
            <person name="Topham K."/>
            <person name="Topping I."/>
            <person name="Tsamla T."/>
            <person name="Vassiliev H."/>
            <person name="Vo A."/>
            <person name="Wangchuk T."/>
            <person name="Wangdi T."/>
            <person name="Weiand M."/>
            <person name="Wilkinson J."/>
            <person name="Wilson A."/>
            <person name="Yadav S."/>
            <person name="Young G."/>
            <person name="Yu Q."/>
            <person name="Zembek L."/>
            <person name="Zhong D."/>
            <person name="Zimmer A."/>
            <person name="Zwirko Z."/>
            <person name="Jaffe D.B."/>
            <person name="Alvarez P."/>
            <person name="Brockman W."/>
            <person name="Butler J."/>
            <person name="Chin C."/>
            <person name="Gnerre S."/>
            <person name="Grabherr M."/>
            <person name="Kleber M."/>
            <person name="Mauceli E."/>
            <person name="MacCallum I."/>
        </authorList>
    </citation>
    <scope>NUCLEOTIDE SEQUENCE [LARGE SCALE GENOMIC DNA]</scope>
    <source>
        <strain evidence="4">Tucson 14030-0811.24</strain>
    </source>
</reference>
<dbReference type="AlphaFoldDB" id="B4NG64"/>
<dbReference type="PANTHER" id="PTHR11165">
    <property type="entry name" value="SKP1"/>
    <property type="match status" value="1"/>
</dbReference>
<dbReference type="SMART" id="SM00512">
    <property type="entry name" value="Skp1"/>
    <property type="match status" value="1"/>
</dbReference>
<gene>
    <name evidence="3" type="primary">Dwil\GK22408</name>
    <name evidence="3" type="ORF">Dwil_GK22408</name>
</gene>
<dbReference type="PhylomeDB" id="B4NG64"/>
<evidence type="ECO:0000256" key="1">
    <source>
        <dbReference type="ARBA" id="ARBA00009993"/>
    </source>
</evidence>
<accession>B4NG64</accession>
<dbReference type="InterPro" id="IPR001232">
    <property type="entry name" value="SKP1-like"/>
</dbReference>
<keyword evidence="4" id="KW-1185">Reference proteome</keyword>
<sequence length="144" mass="16510">MYSFIPRAAPIHRDVTVQTSNGCQYRVKSELANQMVAIRCLLAKSADISVIPLEDIDSETFELVLKWCRTVRDSKVTLNEHSARTMFKKLVQESIDDRIMIYKLILAANFLDIESLWGATTQHLSDEINECKSVQDMNKIFNVK</sequence>
<keyword evidence="2" id="KW-0833">Ubl conjugation pathway</keyword>
<dbReference type="InterPro" id="IPR011333">
    <property type="entry name" value="SKP1/BTB/POZ_sf"/>
</dbReference>
<dbReference type="InterPro" id="IPR016897">
    <property type="entry name" value="SKP1"/>
</dbReference>
<dbReference type="FunCoup" id="B4NG64">
    <property type="interactions" value="318"/>
</dbReference>
<dbReference type="OrthoDB" id="2342932at2759"/>
<dbReference type="STRING" id="7260.B4NG64"/>
<evidence type="ECO:0000313" key="3">
    <source>
        <dbReference type="EMBL" id="EDW83281.1"/>
    </source>
</evidence>
<evidence type="ECO:0000313" key="4">
    <source>
        <dbReference type="Proteomes" id="UP000007798"/>
    </source>
</evidence>
<dbReference type="InParanoid" id="B4NG64"/>
<dbReference type="OMA" id="QQMGLTH"/>
<name>B4NG64_DROWI</name>
<dbReference type="InterPro" id="IPR036296">
    <property type="entry name" value="SKP1-like_dim_sf"/>
</dbReference>
<dbReference type="HOGENOM" id="CLU_059252_9_0_1"/>
<evidence type="ECO:0000256" key="2">
    <source>
        <dbReference type="ARBA" id="ARBA00022786"/>
    </source>
</evidence>
<dbReference type="SUPFAM" id="SSF81382">
    <property type="entry name" value="Skp1 dimerisation domain-like"/>
    <property type="match status" value="1"/>
</dbReference>
<dbReference type="KEGG" id="dwi:6649632"/>
<dbReference type="EMBL" id="CH964251">
    <property type="protein sequence ID" value="EDW83281.1"/>
    <property type="molecule type" value="Genomic_DNA"/>
</dbReference>
<proteinExistence type="inferred from homology"/>
<dbReference type="Proteomes" id="UP000007798">
    <property type="component" value="Unassembled WGS sequence"/>
</dbReference>
<organism evidence="3 4">
    <name type="scientific">Drosophila willistoni</name>
    <name type="common">Fruit fly</name>
    <dbReference type="NCBI Taxonomy" id="7260"/>
    <lineage>
        <taxon>Eukaryota</taxon>
        <taxon>Metazoa</taxon>
        <taxon>Ecdysozoa</taxon>
        <taxon>Arthropoda</taxon>
        <taxon>Hexapoda</taxon>
        <taxon>Insecta</taxon>
        <taxon>Pterygota</taxon>
        <taxon>Neoptera</taxon>
        <taxon>Endopterygota</taxon>
        <taxon>Diptera</taxon>
        <taxon>Brachycera</taxon>
        <taxon>Muscomorpha</taxon>
        <taxon>Ephydroidea</taxon>
        <taxon>Drosophilidae</taxon>
        <taxon>Drosophila</taxon>
        <taxon>Sophophora</taxon>
    </lineage>
</organism>
<protein>
    <recommendedName>
        <fullName evidence="5">SKP1 component POZ domain-containing protein</fullName>
    </recommendedName>
</protein>
<evidence type="ECO:0008006" key="5">
    <source>
        <dbReference type="Google" id="ProtNLM"/>
    </source>
</evidence>